<feature type="compositionally biased region" description="Basic and acidic residues" evidence="1">
    <location>
        <begin position="20"/>
        <end position="34"/>
    </location>
</feature>
<dbReference type="Proteomes" id="UP000295150">
    <property type="component" value="Unassembled WGS sequence"/>
</dbReference>
<evidence type="ECO:0000256" key="1">
    <source>
        <dbReference type="SAM" id="MobiDB-lite"/>
    </source>
</evidence>
<evidence type="ECO:0000313" key="3">
    <source>
        <dbReference type="Proteomes" id="UP000295150"/>
    </source>
</evidence>
<comment type="caution">
    <text evidence="2">The sequence shown here is derived from an EMBL/GenBank/DDBJ whole genome shotgun (WGS) entry which is preliminary data.</text>
</comment>
<sequence>MPESPVSTAGRGIKHYKTLNHNEKNDTGRKDESRMSPLTQGPSHREDPHLKDRLNQIAEKITSPAFLSGQGLGNEIGFWIFDYPPEHELQVREYLTFLEGVLSRQHSELTVDHVNLLRVLRDYLHERGFLDKAIAMQQTKGDAALLKALRGPLHMDKFAPFLIRHALSDDPDIILLSGVGSVWPVMRAHSLLNALHGRLGHKPLVLFYPGRYDGQSLTLFNQIASNHYYRAFSLVP</sequence>
<evidence type="ECO:0000313" key="2">
    <source>
        <dbReference type="EMBL" id="TDO06270.1"/>
    </source>
</evidence>
<gene>
    <name evidence="2" type="ORF">DFO68_11196</name>
</gene>
<reference evidence="2 3" key="1">
    <citation type="submission" date="2019-03" db="EMBL/GenBank/DDBJ databases">
        <title>Freshwater and sediment microbial communities from various areas in North America, analyzing microbe dynamics in response to fracking.</title>
        <authorList>
            <person name="Lamendella R."/>
        </authorList>
    </citation>
    <scope>NUCLEOTIDE SEQUENCE [LARGE SCALE GENOMIC DNA]</scope>
    <source>
        <strain evidence="2 3">1_TX</strain>
    </source>
</reference>
<dbReference type="EMBL" id="SNWH01000011">
    <property type="protein sequence ID" value="TDO06270.1"/>
    <property type="molecule type" value="Genomic_DNA"/>
</dbReference>
<dbReference type="Pfam" id="PF08747">
    <property type="entry name" value="BrxB"/>
    <property type="match status" value="1"/>
</dbReference>
<proteinExistence type="predicted"/>
<protein>
    <submittedName>
        <fullName evidence="2">Uncharacterized protein DUF1788</fullName>
    </submittedName>
</protein>
<accession>A0A4R6HCS9</accession>
<organism evidence="2 3">
    <name type="scientific">Halomonas ventosae</name>
    <dbReference type="NCBI Taxonomy" id="229007"/>
    <lineage>
        <taxon>Bacteria</taxon>
        <taxon>Pseudomonadati</taxon>
        <taxon>Pseudomonadota</taxon>
        <taxon>Gammaproteobacteria</taxon>
        <taxon>Oceanospirillales</taxon>
        <taxon>Halomonadaceae</taxon>
        <taxon>Halomonas</taxon>
    </lineage>
</organism>
<dbReference type="InterPro" id="IPR014858">
    <property type="entry name" value="BrxB"/>
</dbReference>
<dbReference type="AlphaFoldDB" id="A0A4R6HCS9"/>
<keyword evidence="3" id="KW-1185">Reference proteome</keyword>
<name>A0A4R6HCS9_9GAMM</name>
<feature type="region of interest" description="Disordered" evidence="1">
    <location>
        <begin position="1"/>
        <end position="49"/>
    </location>
</feature>